<keyword evidence="6" id="KW-1185">Reference proteome</keyword>
<reference evidence="5 6" key="1">
    <citation type="submission" date="2021-06" db="EMBL/GenBank/DDBJ databases">
        <authorList>
            <person name="Palmer J.M."/>
        </authorList>
    </citation>
    <scope>NUCLEOTIDE SEQUENCE [LARGE SCALE GENOMIC DNA]</scope>
    <source>
        <strain evidence="5 6">CL_MEX2019</strain>
        <tissue evidence="5">Muscle</tissue>
    </source>
</reference>
<gene>
    <name evidence="5" type="ORF">CHARACLAT_006056</name>
</gene>
<evidence type="ECO:0000256" key="2">
    <source>
        <dbReference type="ARBA" id="ARBA00006966"/>
    </source>
</evidence>
<sequence length="432" mass="46656">MFSVVLVEGEPLPQLVLDSFPRCGVIFPRNPLGARYAALGQCSERAYYNRPGCSGSGGAAHVRVVDLRSDTVTKPGPAMRQAMAEAEVGDDVMGEDPTVNELQKIAAEMFGMEASLFVPSGTMSNLIAVMVHCRERGDEMIVGDLSHLHIYEQGGSAQLAGVHATTVTTRPDGTFNLMQLEAKIRHGYPDPHYPRTRLICVENTHNIQGGRVLPLPFLQEVRALADRYGLSVHLDGARVMNAAVALDVPPSTILQHTHTVSVCLSKGLGSPVGTLLAGPQDFISRAVRCRKALGGGMRQAGVLAAAGKLSLQQMVERLGEDHHNARTFALALLDCEPSLFVVDMSAVETNILRFRIKDSALSSQEFCARMGQVGVGEEAALGQGVQVLMYPHHENSIRAVWHLGISPEDTQLAIKKMQFVAAQLLNEQVKAQ</sequence>
<keyword evidence="3" id="KW-0663">Pyridoxal phosphate</keyword>
<dbReference type="Gene3D" id="3.90.1150.10">
    <property type="entry name" value="Aspartate Aminotransferase, domain 1"/>
    <property type="match status" value="1"/>
</dbReference>
<dbReference type="PANTHER" id="PTHR48097:SF9">
    <property type="entry name" value="L-THREONINE ALDOLASE"/>
    <property type="match status" value="1"/>
</dbReference>
<dbReference type="Pfam" id="PF01212">
    <property type="entry name" value="Beta_elim_lyase"/>
    <property type="match status" value="1"/>
</dbReference>
<evidence type="ECO:0000313" key="5">
    <source>
        <dbReference type="EMBL" id="MED6292968.1"/>
    </source>
</evidence>
<protein>
    <recommendedName>
        <fullName evidence="4">Aromatic amino acid beta-eliminating lyase/threonine aldolase domain-containing protein</fullName>
    </recommendedName>
</protein>
<evidence type="ECO:0000259" key="4">
    <source>
        <dbReference type="Pfam" id="PF01212"/>
    </source>
</evidence>
<feature type="domain" description="Aromatic amino acid beta-eliminating lyase/threonine aldolase" evidence="4">
    <location>
        <begin position="66"/>
        <end position="337"/>
    </location>
</feature>
<organism evidence="5 6">
    <name type="scientific">Characodon lateralis</name>
    <dbReference type="NCBI Taxonomy" id="208331"/>
    <lineage>
        <taxon>Eukaryota</taxon>
        <taxon>Metazoa</taxon>
        <taxon>Chordata</taxon>
        <taxon>Craniata</taxon>
        <taxon>Vertebrata</taxon>
        <taxon>Euteleostomi</taxon>
        <taxon>Actinopterygii</taxon>
        <taxon>Neopterygii</taxon>
        <taxon>Teleostei</taxon>
        <taxon>Neoteleostei</taxon>
        <taxon>Acanthomorphata</taxon>
        <taxon>Ovalentaria</taxon>
        <taxon>Atherinomorphae</taxon>
        <taxon>Cyprinodontiformes</taxon>
        <taxon>Goodeidae</taxon>
        <taxon>Characodon</taxon>
    </lineage>
</organism>
<evidence type="ECO:0000256" key="1">
    <source>
        <dbReference type="ARBA" id="ARBA00001933"/>
    </source>
</evidence>
<dbReference type="Gene3D" id="3.40.640.10">
    <property type="entry name" value="Type I PLP-dependent aspartate aminotransferase-like (Major domain)"/>
    <property type="match status" value="1"/>
</dbReference>
<dbReference type="PANTHER" id="PTHR48097">
    <property type="entry name" value="L-THREONINE ALDOLASE-RELATED"/>
    <property type="match status" value="1"/>
</dbReference>
<dbReference type="InterPro" id="IPR015422">
    <property type="entry name" value="PyrdxlP-dep_Trfase_small"/>
</dbReference>
<evidence type="ECO:0000256" key="3">
    <source>
        <dbReference type="ARBA" id="ARBA00022898"/>
    </source>
</evidence>
<evidence type="ECO:0000313" key="6">
    <source>
        <dbReference type="Proteomes" id="UP001352852"/>
    </source>
</evidence>
<name>A0ABU7F0J2_9TELE</name>
<comment type="similarity">
    <text evidence="2">Belongs to the threonine aldolase family.</text>
</comment>
<dbReference type="InterPro" id="IPR001597">
    <property type="entry name" value="ArAA_b-elim_lyase/Thr_aldolase"/>
</dbReference>
<comment type="cofactor">
    <cofactor evidence="1">
        <name>pyridoxal 5'-phosphate</name>
        <dbReference type="ChEBI" id="CHEBI:597326"/>
    </cofactor>
</comment>
<accession>A0ABU7F0J2</accession>
<dbReference type="EMBL" id="JAHUTJ010074082">
    <property type="protein sequence ID" value="MED6292968.1"/>
    <property type="molecule type" value="Genomic_DNA"/>
</dbReference>
<dbReference type="InterPro" id="IPR015421">
    <property type="entry name" value="PyrdxlP-dep_Trfase_major"/>
</dbReference>
<dbReference type="InterPro" id="IPR023603">
    <property type="entry name" value="Low_specificity_L-TA-like"/>
</dbReference>
<dbReference type="PIRSF" id="PIRSF017617">
    <property type="entry name" value="Thr_aldolase"/>
    <property type="match status" value="1"/>
</dbReference>
<dbReference type="Proteomes" id="UP001352852">
    <property type="component" value="Unassembled WGS sequence"/>
</dbReference>
<comment type="caution">
    <text evidence="5">The sequence shown here is derived from an EMBL/GenBank/DDBJ whole genome shotgun (WGS) entry which is preliminary data.</text>
</comment>
<dbReference type="SUPFAM" id="SSF53383">
    <property type="entry name" value="PLP-dependent transferases"/>
    <property type="match status" value="1"/>
</dbReference>
<proteinExistence type="inferred from homology"/>
<dbReference type="NCBIfam" id="NF041359">
    <property type="entry name" value="GntG_guanitoxin"/>
    <property type="match status" value="1"/>
</dbReference>
<dbReference type="InterPro" id="IPR015424">
    <property type="entry name" value="PyrdxlP-dep_Trfase"/>
</dbReference>